<dbReference type="InterPro" id="IPR046373">
    <property type="entry name" value="Acyl-CoA_Oxase/DH_mid-dom_sf"/>
</dbReference>
<evidence type="ECO:0000313" key="8">
    <source>
        <dbReference type="EMBL" id="QLY33200.1"/>
    </source>
</evidence>
<feature type="domain" description="Acyl-CoA dehydrogenase/oxidase C-terminal" evidence="6">
    <location>
        <begin position="253"/>
        <end position="368"/>
    </location>
</feature>
<name>A0A7D6ZMH7_9NOCA</name>
<dbReference type="InterPro" id="IPR009075">
    <property type="entry name" value="AcylCo_DH/oxidase_C"/>
</dbReference>
<dbReference type="InterPro" id="IPR037069">
    <property type="entry name" value="AcylCoA_DH/ox_N_sf"/>
</dbReference>
<dbReference type="KEGG" id="nhu:H0264_14065"/>
<dbReference type="RefSeq" id="WP_181584364.1">
    <property type="nucleotide sequence ID" value="NZ_CP059399.1"/>
</dbReference>
<evidence type="ECO:0000256" key="2">
    <source>
        <dbReference type="ARBA" id="ARBA00009347"/>
    </source>
</evidence>
<dbReference type="EMBL" id="CP059399">
    <property type="protein sequence ID" value="QLY33200.1"/>
    <property type="molecule type" value="Genomic_DNA"/>
</dbReference>
<dbReference type="Pfam" id="PF02771">
    <property type="entry name" value="Acyl-CoA_dh_N"/>
    <property type="match status" value="1"/>
</dbReference>
<dbReference type="GO" id="GO:0050660">
    <property type="term" value="F:flavin adenine dinucleotide binding"/>
    <property type="evidence" value="ECO:0007669"/>
    <property type="project" value="InterPro"/>
</dbReference>
<dbReference type="SUPFAM" id="SSF56645">
    <property type="entry name" value="Acyl-CoA dehydrogenase NM domain-like"/>
    <property type="match status" value="1"/>
</dbReference>
<accession>A0A7D6ZMH7</accession>
<dbReference type="InterPro" id="IPR013786">
    <property type="entry name" value="AcylCoA_DH/ox_N"/>
</dbReference>
<dbReference type="Gene3D" id="1.20.140.10">
    <property type="entry name" value="Butyryl-CoA Dehydrogenase, subunit A, domain 3"/>
    <property type="match status" value="1"/>
</dbReference>
<dbReference type="Pfam" id="PF00441">
    <property type="entry name" value="Acyl-CoA_dh_1"/>
    <property type="match status" value="1"/>
</dbReference>
<dbReference type="Gene3D" id="2.40.110.10">
    <property type="entry name" value="Butyryl-CoA Dehydrogenase, subunit A, domain 2"/>
    <property type="match status" value="1"/>
</dbReference>
<dbReference type="Proteomes" id="UP000515512">
    <property type="component" value="Chromosome"/>
</dbReference>
<dbReference type="CDD" id="cd00567">
    <property type="entry name" value="ACAD"/>
    <property type="match status" value="1"/>
</dbReference>
<dbReference type="Gene3D" id="1.10.540.10">
    <property type="entry name" value="Acyl-CoA dehydrogenase/oxidase, N-terminal domain"/>
    <property type="match status" value="1"/>
</dbReference>
<evidence type="ECO:0000313" key="9">
    <source>
        <dbReference type="Proteomes" id="UP000515512"/>
    </source>
</evidence>
<keyword evidence="3" id="KW-0285">Flavoprotein</keyword>
<dbReference type="AlphaFoldDB" id="A0A7D6ZMH7"/>
<keyword evidence="9" id="KW-1185">Reference proteome</keyword>
<gene>
    <name evidence="8" type="ORF">H0264_14065</name>
</gene>
<evidence type="ECO:0000256" key="5">
    <source>
        <dbReference type="ARBA" id="ARBA00023002"/>
    </source>
</evidence>
<evidence type="ECO:0000256" key="3">
    <source>
        <dbReference type="ARBA" id="ARBA00022630"/>
    </source>
</evidence>
<sequence length="395" mass="41798">MDFDLTPEQEMLRDTVRDVLERAYTPERRAEIVATELGWDPAVWRTFAEIGLLGLTFAEEDGGMGAGPIEAMLVLTELGRRLAPEPLLDCALLPGGLIAQAGTDAQRKGLLPRIAEGELRVAFAHGEPGTRWPAAELATRAVRTADGWALTGVKHPVSHGDCAELLLVSAVLAGNGEILPGSSAIEATDPRPAETTVGLFLVDPTAAGVRRTAYTGHDGVRGATIEFDRAAAELLGDPTDVSGAVSAAVAGAQAALCAEAIGAMEESLRLTTEYLKTRKQFGVPLRAFQTLTQRAADMYVSLELARGMSMYAAMSLADGVADPVVASRAKLRVGRSARHIGQEAIQMHGGIGMTAEYPVGHYTARLTAIEHSLGDSSDHLRYLGGTVGDHQMVEI</sequence>
<evidence type="ECO:0000259" key="6">
    <source>
        <dbReference type="Pfam" id="PF00441"/>
    </source>
</evidence>
<feature type="domain" description="Acyl-CoA dehydrogenase/oxidase N-terminal" evidence="7">
    <location>
        <begin position="6"/>
        <end position="118"/>
    </location>
</feature>
<evidence type="ECO:0000256" key="4">
    <source>
        <dbReference type="ARBA" id="ARBA00022827"/>
    </source>
</evidence>
<dbReference type="InterPro" id="IPR009100">
    <property type="entry name" value="AcylCoA_DH/oxidase_NM_dom_sf"/>
</dbReference>
<keyword evidence="5" id="KW-0560">Oxidoreductase</keyword>
<comment type="cofactor">
    <cofactor evidence="1">
        <name>FAD</name>
        <dbReference type="ChEBI" id="CHEBI:57692"/>
    </cofactor>
</comment>
<evidence type="ECO:0000259" key="7">
    <source>
        <dbReference type="Pfam" id="PF02771"/>
    </source>
</evidence>
<proteinExistence type="inferred from homology"/>
<organism evidence="8 9">
    <name type="scientific">Nocardia huaxiensis</name>
    <dbReference type="NCBI Taxonomy" id="2755382"/>
    <lineage>
        <taxon>Bacteria</taxon>
        <taxon>Bacillati</taxon>
        <taxon>Actinomycetota</taxon>
        <taxon>Actinomycetes</taxon>
        <taxon>Mycobacteriales</taxon>
        <taxon>Nocardiaceae</taxon>
        <taxon>Nocardia</taxon>
    </lineage>
</organism>
<dbReference type="SUPFAM" id="SSF47203">
    <property type="entry name" value="Acyl-CoA dehydrogenase C-terminal domain-like"/>
    <property type="match status" value="1"/>
</dbReference>
<dbReference type="InterPro" id="IPR036250">
    <property type="entry name" value="AcylCo_DH-like_C"/>
</dbReference>
<keyword evidence="4" id="KW-0274">FAD</keyword>
<reference evidence="8 9" key="1">
    <citation type="submission" date="2020-07" db="EMBL/GenBank/DDBJ databases">
        <authorList>
            <person name="Zhuang K."/>
            <person name="Ran Y."/>
        </authorList>
    </citation>
    <scope>NUCLEOTIDE SEQUENCE [LARGE SCALE GENOMIC DNA]</scope>
    <source>
        <strain evidence="8 9">WCH-YHL-001</strain>
    </source>
</reference>
<dbReference type="GO" id="GO:0003995">
    <property type="term" value="F:acyl-CoA dehydrogenase activity"/>
    <property type="evidence" value="ECO:0007669"/>
    <property type="project" value="TreeGrafter"/>
</dbReference>
<protein>
    <submittedName>
        <fullName evidence="8">Acyl-CoA dehydrogenase family protein</fullName>
    </submittedName>
</protein>
<dbReference type="PANTHER" id="PTHR43884">
    <property type="entry name" value="ACYL-COA DEHYDROGENASE"/>
    <property type="match status" value="1"/>
</dbReference>
<dbReference type="PANTHER" id="PTHR43884:SF20">
    <property type="entry name" value="ACYL-COA DEHYDROGENASE FADE28"/>
    <property type="match status" value="1"/>
</dbReference>
<comment type="similarity">
    <text evidence="2">Belongs to the acyl-CoA dehydrogenase family.</text>
</comment>
<evidence type="ECO:0000256" key="1">
    <source>
        <dbReference type="ARBA" id="ARBA00001974"/>
    </source>
</evidence>